<dbReference type="PROSITE" id="PS51462">
    <property type="entry name" value="NUDIX"/>
    <property type="match status" value="1"/>
</dbReference>
<evidence type="ECO:0000256" key="1">
    <source>
        <dbReference type="ARBA" id="ARBA00001946"/>
    </source>
</evidence>
<dbReference type="RefSeq" id="WP_379908104.1">
    <property type="nucleotide sequence ID" value="NZ_JBHSWE010000001.1"/>
</dbReference>
<evidence type="ECO:0000256" key="13">
    <source>
        <dbReference type="ARBA" id="ARBA00040794"/>
    </source>
</evidence>
<dbReference type="InterPro" id="IPR047127">
    <property type="entry name" value="MutT-like"/>
</dbReference>
<dbReference type="CDD" id="cd03425">
    <property type="entry name" value="NUDIX_MutT_NudA_like"/>
    <property type="match status" value="1"/>
</dbReference>
<evidence type="ECO:0000256" key="7">
    <source>
        <dbReference type="ARBA" id="ARBA00022801"/>
    </source>
</evidence>
<dbReference type="SUPFAM" id="SSF55811">
    <property type="entry name" value="Nudix"/>
    <property type="match status" value="1"/>
</dbReference>
<dbReference type="Pfam" id="PF02581">
    <property type="entry name" value="TMP-TENI"/>
    <property type="match status" value="1"/>
</dbReference>
<dbReference type="PANTHER" id="PTHR47707:SF1">
    <property type="entry name" value="NUDIX HYDROLASE FAMILY PROTEIN"/>
    <property type="match status" value="1"/>
</dbReference>
<gene>
    <name evidence="18" type="ORF">ACFQDL_05140</name>
</gene>
<dbReference type="InterPro" id="IPR015797">
    <property type="entry name" value="NUDIX_hydrolase-like_dom_sf"/>
</dbReference>
<evidence type="ECO:0000256" key="6">
    <source>
        <dbReference type="ARBA" id="ARBA00022763"/>
    </source>
</evidence>
<proteinExistence type="inferred from homology"/>
<dbReference type="PROSITE" id="PS00893">
    <property type="entry name" value="NUDIX_BOX"/>
    <property type="match status" value="1"/>
</dbReference>
<evidence type="ECO:0000256" key="14">
    <source>
        <dbReference type="ARBA" id="ARBA00041592"/>
    </source>
</evidence>
<keyword evidence="5" id="KW-0479">Metal-binding</keyword>
<reference evidence="19" key="1">
    <citation type="journal article" date="2019" name="Int. J. Syst. Evol. Microbiol.">
        <title>The Global Catalogue of Microorganisms (GCM) 10K type strain sequencing project: providing services to taxonomists for standard genome sequencing and annotation.</title>
        <authorList>
            <consortium name="The Broad Institute Genomics Platform"/>
            <consortium name="The Broad Institute Genome Sequencing Center for Infectious Disease"/>
            <person name="Wu L."/>
            <person name="Ma J."/>
        </authorList>
    </citation>
    <scope>NUCLEOTIDE SEQUENCE [LARGE SCALE GENOMIC DNA]</scope>
    <source>
        <strain evidence="19">NBRC 111756</strain>
    </source>
</reference>
<dbReference type="InterPro" id="IPR036206">
    <property type="entry name" value="ThiamineP_synth_sf"/>
</dbReference>
<keyword evidence="3" id="KW-0515">Mutator protein</keyword>
<keyword evidence="7 18" id="KW-0378">Hydrolase</keyword>
<dbReference type="InterPro" id="IPR020084">
    <property type="entry name" value="NUDIX_hydrolase_CS"/>
</dbReference>
<comment type="cofactor">
    <cofactor evidence="1">
        <name>Mg(2+)</name>
        <dbReference type="ChEBI" id="CHEBI:18420"/>
    </cofactor>
</comment>
<evidence type="ECO:0000313" key="19">
    <source>
        <dbReference type="Proteomes" id="UP001596422"/>
    </source>
</evidence>
<dbReference type="Proteomes" id="UP001596422">
    <property type="component" value="Unassembled WGS sequence"/>
</dbReference>
<organism evidence="18 19">
    <name type="scientific">Marinobacterium aestuariivivens</name>
    <dbReference type="NCBI Taxonomy" id="1698799"/>
    <lineage>
        <taxon>Bacteria</taxon>
        <taxon>Pseudomonadati</taxon>
        <taxon>Pseudomonadota</taxon>
        <taxon>Gammaproteobacteria</taxon>
        <taxon>Oceanospirillales</taxon>
        <taxon>Oceanospirillaceae</taxon>
        <taxon>Marinobacterium</taxon>
    </lineage>
</organism>
<comment type="catalytic activity">
    <reaction evidence="10">
        <text>8-oxo-dGTP + H2O = 8-oxo-dGMP + diphosphate + H(+)</text>
        <dbReference type="Rhea" id="RHEA:31575"/>
        <dbReference type="ChEBI" id="CHEBI:15377"/>
        <dbReference type="ChEBI" id="CHEBI:15378"/>
        <dbReference type="ChEBI" id="CHEBI:33019"/>
        <dbReference type="ChEBI" id="CHEBI:63224"/>
        <dbReference type="ChEBI" id="CHEBI:77896"/>
        <dbReference type="EC" id="3.6.1.55"/>
    </reaction>
</comment>
<sequence>MSQTPAKLIHVAAAVILDKDRRILLARRPDDKHQGGLWEFPGGKVEPGEPVLDALDRELHEELGIRVEQARPLIRIPHHYADKSVLLDVFLVDGFSGEAHGREGQPVRWVRASELDDYDFPAANRPILAAARLPDRLLITGPVVSVDDLRARTLKALEGGIRWVMLRAPEVSEEAFAELYRALRPVCDAAGAMLAVNCSVELANRLGARALHLNGERLANWGQTPFRRSGVCPQFRWLSASCHDSDQLAMAAALGLDFVTLSPVATTASHPETAPLGWRRFAELCGEATLPVYALGGMGEADLETAWVNGAQGIAAISEWW</sequence>
<dbReference type="InterPro" id="IPR000086">
    <property type="entry name" value="NUDIX_hydrolase_dom"/>
</dbReference>
<comment type="caution">
    <text evidence="18">The sequence shown here is derived from an EMBL/GenBank/DDBJ whole genome shotgun (WGS) entry which is preliminary data.</text>
</comment>
<dbReference type="EC" id="3.6.1.55" evidence="12"/>
<comment type="similarity">
    <text evidence="2">Belongs to the Nudix hydrolase family.</text>
</comment>
<evidence type="ECO:0000256" key="2">
    <source>
        <dbReference type="ARBA" id="ARBA00005582"/>
    </source>
</evidence>
<dbReference type="InterPro" id="IPR020476">
    <property type="entry name" value="Nudix_hydrolase"/>
</dbReference>
<evidence type="ECO:0000256" key="12">
    <source>
        <dbReference type="ARBA" id="ARBA00038905"/>
    </source>
</evidence>
<keyword evidence="6" id="KW-0227">DNA damage</keyword>
<dbReference type="PANTHER" id="PTHR47707">
    <property type="entry name" value="8-OXO-DGTP DIPHOSPHATASE"/>
    <property type="match status" value="1"/>
</dbReference>
<evidence type="ECO:0000259" key="17">
    <source>
        <dbReference type="PROSITE" id="PS51462"/>
    </source>
</evidence>
<dbReference type="Gene3D" id="3.20.20.70">
    <property type="entry name" value="Aldolase class I"/>
    <property type="match status" value="1"/>
</dbReference>
<dbReference type="PRINTS" id="PR00502">
    <property type="entry name" value="NUDIXFAMILY"/>
</dbReference>
<dbReference type="SUPFAM" id="SSF51391">
    <property type="entry name" value="Thiamin phosphate synthase"/>
    <property type="match status" value="1"/>
</dbReference>
<keyword evidence="8" id="KW-0460">Magnesium</keyword>
<evidence type="ECO:0000313" key="18">
    <source>
        <dbReference type="EMBL" id="MFC6669549.1"/>
    </source>
</evidence>
<dbReference type="GO" id="GO:0016787">
    <property type="term" value="F:hydrolase activity"/>
    <property type="evidence" value="ECO:0007669"/>
    <property type="project" value="UniProtKB-KW"/>
</dbReference>
<evidence type="ECO:0000256" key="8">
    <source>
        <dbReference type="ARBA" id="ARBA00022842"/>
    </source>
</evidence>
<evidence type="ECO:0000256" key="16">
    <source>
        <dbReference type="ARBA" id="ARBA00042798"/>
    </source>
</evidence>
<protein>
    <recommendedName>
        <fullName evidence="13">8-oxo-dGTP diphosphatase</fullName>
        <ecNumber evidence="12">3.6.1.55</ecNumber>
    </recommendedName>
    <alternativeName>
        <fullName evidence="16">7,8-dihydro-8-oxoguanine-triphosphatase</fullName>
    </alternativeName>
    <alternativeName>
        <fullName evidence="15">Mutator protein MutT</fullName>
    </alternativeName>
    <alternativeName>
        <fullName evidence="14">dGTP pyrophosphohydrolase</fullName>
    </alternativeName>
</protein>
<evidence type="ECO:0000256" key="10">
    <source>
        <dbReference type="ARBA" id="ARBA00035861"/>
    </source>
</evidence>
<evidence type="ECO:0000256" key="3">
    <source>
        <dbReference type="ARBA" id="ARBA00022457"/>
    </source>
</evidence>
<comment type="catalytic activity">
    <reaction evidence="11">
        <text>8-oxo-GTP + H2O = 8-oxo-GMP + diphosphate + H(+)</text>
        <dbReference type="Rhea" id="RHEA:67616"/>
        <dbReference type="ChEBI" id="CHEBI:15377"/>
        <dbReference type="ChEBI" id="CHEBI:15378"/>
        <dbReference type="ChEBI" id="CHEBI:33019"/>
        <dbReference type="ChEBI" id="CHEBI:143553"/>
        <dbReference type="ChEBI" id="CHEBI:145694"/>
    </reaction>
</comment>
<feature type="domain" description="Nudix hydrolase" evidence="17">
    <location>
        <begin position="7"/>
        <end position="133"/>
    </location>
</feature>
<keyword evidence="9" id="KW-0234">DNA repair</keyword>
<dbReference type="InterPro" id="IPR029119">
    <property type="entry name" value="MutY_C"/>
</dbReference>
<keyword evidence="4" id="KW-0235">DNA replication</keyword>
<evidence type="ECO:0000256" key="15">
    <source>
        <dbReference type="ARBA" id="ARBA00041979"/>
    </source>
</evidence>
<name>A0ABW1ZWL9_9GAMM</name>
<dbReference type="InterPro" id="IPR013785">
    <property type="entry name" value="Aldolase_TIM"/>
</dbReference>
<dbReference type="NCBIfam" id="TIGR00586">
    <property type="entry name" value="mutt"/>
    <property type="match status" value="1"/>
</dbReference>
<evidence type="ECO:0000256" key="11">
    <source>
        <dbReference type="ARBA" id="ARBA00036904"/>
    </source>
</evidence>
<dbReference type="InterPro" id="IPR003561">
    <property type="entry name" value="Mutator_MutT"/>
</dbReference>
<dbReference type="InterPro" id="IPR022998">
    <property type="entry name" value="ThiamineP_synth_TenI"/>
</dbReference>
<dbReference type="NCBIfam" id="NF006530">
    <property type="entry name" value="PRK08999.1"/>
    <property type="match status" value="1"/>
</dbReference>
<evidence type="ECO:0000256" key="4">
    <source>
        <dbReference type="ARBA" id="ARBA00022705"/>
    </source>
</evidence>
<evidence type="ECO:0000256" key="5">
    <source>
        <dbReference type="ARBA" id="ARBA00022723"/>
    </source>
</evidence>
<dbReference type="EMBL" id="JBHSWE010000001">
    <property type="protein sequence ID" value="MFC6669549.1"/>
    <property type="molecule type" value="Genomic_DNA"/>
</dbReference>
<evidence type="ECO:0000256" key="9">
    <source>
        <dbReference type="ARBA" id="ARBA00023204"/>
    </source>
</evidence>
<dbReference type="Pfam" id="PF14815">
    <property type="entry name" value="NUDIX_4"/>
    <property type="match status" value="1"/>
</dbReference>
<accession>A0ABW1ZWL9</accession>
<dbReference type="CDD" id="cd00564">
    <property type="entry name" value="TMP_TenI"/>
    <property type="match status" value="1"/>
</dbReference>
<dbReference type="Gene3D" id="3.90.79.10">
    <property type="entry name" value="Nucleoside Triphosphate Pyrophosphohydrolase"/>
    <property type="match status" value="1"/>
</dbReference>
<keyword evidence="19" id="KW-1185">Reference proteome</keyword>